<reference evidence="10" key="1">
    <citation type="journal article" date="2019" name="Int. J. Syst. Evol. Microbiol.">
        <title>The Global Catalogue of Microorganisms (GCM) 10K type strain sequencing project: providing services to taxonomists for standard genome sequencing and annotation.</title>
        <authorList>
            <consortium name="The Broad Institute Genomics Platform"/>
            <consortium name="The Broad Institute Genome Sequencing Center for Infectious Disease"/>
            <person name="Wu L."/>
            <person name="Ma J."/>
        </authorList>
    </citation>
    <scope>NUCLEOTIDE SEQUENCE [LARGE SCALE GENOMIC DNA]</scope>
    <source>
        <strain evidence="10">IBRC-M 10908</strain>
    </source>
</reference>
<feature type="domain" description="Type II secretion system protein GspF" evidence="8">
    <location>
        <begin position="82"/>
        <end position="201"/>
    </location>
</feature>
<evidence type="ECO:0000256" key="4">
    <source>
        <dbReference type="ARBA" id="ARBA00022989"/>
    </source>
</evidence>
<evidence type="ECO:0000256" key="1">
    <source>
        <dbReference type="ARBA" id="ARBA00004651"/>
    </source>
</evidence>
<feature type="region of interest" description="Disordered" evidence="6">
    <location>
        <begin position="1"/>
        <end position="28"/>
    </location>
</feature>
<keyword evidence="10" id="KW-1185">Reference proteome</keyword>
<feature type="compositionally biased region" description="Basic and acidic residues" evidence="6">
    <location>
        <begin position="12"/>
        <end position="23"/>
    </location>
</feature>
<comment type="caution">
    <text evidence="9">The sequence shown here is derived from an EMBL/GenBank/DDBJ whole genome shotgun (WGS) entry which is preliminary data.</text>
</comment>
<organism evidence="9 10">
    <name type="scientific">Salininema proteolyticum</name>
    <dbReference type="NCBI Taxonomy" id="1607685"/>
    <lineage>
        <taxon>Bacteria</taxon>
        <taxon>Bacillati</taxon>
        <taxon>Actinomycetota</taxon>
        <taxon>Actinomycetes</taxon>
        <taxon>Glycomycetales</taxon>
        <taxon>Glycomycetaceae</taxon>
        <taxon>Salininema</taxon>
    </lineage>
</organism>
<dbReference type="Proteomes" id="UP001595823">
    <property type="component" value="Unassembled WGS sequence"/>
</dbReference>
<evidence type="ECO:0000256" key="5">
    <source>
        <dbReference type="ARBA" id="ARBA00023136"/>
    </source>
</evidence>
<keyword evidence="4 7" id="KW-1133">Transmembrane helix</keyword>
<evidence type="ECO:0000256" key="7">
    <source>
        <dbReference type="SAM" id="Phobius"/>
    </source>
</evidence>
<feature type="transmembrane region" description="Helical" evidence="7">
    <location>
        <begin position="187"/>
        <end position="212"/>
    </location>
</feature>
<gene>
    <name evidence="9" type="ORF">ACFPET_08125</name>
</gene>
<proteinExistence type="predicted"/>
<evidence type="ECO:0000259" key="8">
    <source>
        <dbReference type="Pfam" id="PF00482"/>
    </source>
</evidence>
<dbReference type="EMBL" id="JBHSDK010000012">
    <property type="protein sequence ID" value="MFC4335164.1"/>
    <property type="molecule type" value="Genomic_DNA"/>
</dbReference>
<dbReference type="PANTHER" id="PTHR35007:SF3">
    <property type="entry name" value="POSSIBLE CONSERVED ALANINE RICH MEMBRANE PROTEIN"/>
    <property type="match status" value="1"/>
</dbReference>
<keyword evidence="5 7" id="KW-0472">Membrane</keyword>
<evidence type="ECO:0000313" key="10">
    <source>
        <dbReference type="Proteomes" id="UP001595823"/>
    </source>
</evidence>
<dbReference type="InterPro" id="IPR018076">
    <property type="entry name" value="T2SS_GspF_dom"/>
</dbReference>
<keyword evidence="3 7" id="KW-0812">Transmembrane</keyword>
<dbReference type="Pfam" id="PF00482">
    <property type="entry name" value="T2SSF"/>
    <property type="match status" value="1"/>
</dbReference>
<name>A0ABV8TXF0_9ACTN</name>
<protein>
    <submittedName>
        <fullName evidence="9">Type II secretion system F family protein</fullName>
    </submittedName>
</protein>
<dbReference type="PANTHER" id="PTHR35007">
    <property type="entry name" value="INTEGRAL MEMBRANE PROTEIN-RELATED"/>
    <property type="match status" value="1"/>
</dbReference>
<accession>A0ABV8TXF0</accession>
<evidence type="ECO:0000256" key="2">
    <source>
        <dbReference type="ARBA" id="ARBA00022475"/>
    </source>
</evidence>
<comment type="subcellular location">
    <subcellularLocation>
        <location evidence="1">Cell membrane</location>
        <topology evidence="1">Multi-pass membrane protein</topology>
    </subcellularLocation>
</comment>
<feature type="transmembrane region" description="Helical" evidence="7">
    <location>
        <begin position="32"/>
        <end position="58"/>
    </location>
</feature>
<evidence type="ECO:0000313" key="9">
    <source>
        <dbReference type="EMBL" id="MFC4335164.1"/>
    </source>
</evidence>
<dbReference type="RefSeq" id="WP_380619589.1">
    <property type="nucleotide sequence ID" value="NZ_JBHSDK010000012.1"/>
</dbReference>
<sequence>MTITGPIVHTSDSADHSRPESEPPRSTPMRRLIPIGIALTCLALSPDLLGLFLAGLLGWTSHRFLHRTTRPKADPSEWAWALSLVAAALRTGAPVNEAFIYVSEKRSDDIGLRLQRFGSALGLGSSPSHAAALLHGLPAVSRLAAGIERSQSTGSALADSVAEIADSILEDHRYEVDRRSARAGISLLAPTFLCFLPAFALTGISPTVMGLLRQLHF</sequence>
<evidence type="ECO:0000256" key="3">
    <source>
        <dbReference type="ARBA" id="ARBA00022692"/>
    </source>
</evidence>
<keyword evidence="2" id="KW-1003">Cell membrane</keyword>
<evidence type="ECO:0000256" key="6">
    <source>
        <dbReference type="SAM" id="MobiDB-lite"/>
    </source>
</evidence>